<feature type="transmembrane region" description="Helical" evidence="1">
    <location>
        <begin position="69"/>
        <end position="87"/>
    </location>
</feature>
<organism evidence="3 4">
    <name type="scientific">Hymenobacter saemangeumensis</name>
    <dbReference type="NCBI Taxonomy" id="1084522"/>
    <lineage>
        <taxon>Bacteria</taxon>
        <taxon>Pseudomonadati</taxon>
        <taxon>Bacteroidota</taxon>
        <taxon>Cytophagia</taxon>
        <taxon>Cytophagales</taxon>
        <taxon>Hymenobacteraceae</taxon>
        <taxon>Hymenobacter</taxon>
    </lineage>
</organism>
<dbReference type="Proteomes" id="UP001501153">
    <property type="component" value="Unassembled WGS sequence"/>
</dbReference>
<evidence type="ECO:0000313" key="4">
    <source>
        <dbReference type="Proteomes" id="UP001501153"/>
    </source>
</evidence>
<dbReference type="EMBL" id="BAABGZ010000012">
    <property type="protein sequence ID" value="GAA4350443.1"/>
    <property type="molecule type" value="Genomic_DNA"/>
</dbReference>
<dbReference type="RefSeq" id="WP_345234083.1">
    <property type="nucleotide sequence ID" value="NZ_BAABGZ010000012.1"/>
</dbReference>
<proteinExistence type="predicted"/>
<dbReference type="InterPro" id="IPR005530">
    <property type="entry name" value="SPW"/>
</dbReference>
<keyword evidence="1" id="KW-0472">Membrane</keyword>
<feature type="transmembrane region" description="Helical" evidence="1">
    <location>
        <begin position="7"/>
        <end position="27"/>
    </location>
</feature>
<keyword evidence="4" id="KW-1185">Reference proteome</keyword>
<gene>
    <name evidence="3" type="ORF">GCM10023185_08150</name>
</gene>
<comment type="caution">
    <text evidence="3">The sequence shown here is derived from an EMBL/GenBank/DDBJ whole genome shotgun (WGS) entry which is preliminary data.</text>
</comment>
<evidence type="ECO:0000313" key="3">
    <source>
        <dbReference type="EMBL" id="GAA4350443.1"/>
    </source>
</evidence>
<dbReference type="Pfam" id="PF03779">
    <property type="entry name" value="SPW"/>
    <property type="match status" value="1"/>
</dbReference>
<keyword evidence="1" id="KW-1133">Transmembrane helix</keyword>
<sequence length="137" mass="14809">MKAISPTLHGVIDYLTVGFLALAPTIFDLDGTYATVCYILAAGYLVITLLTNMPLAIMRAIPFKVHGRLELISALALLASPWLFGFADDNETARNLFVGLGVAFLGTYFLTDWNAETHAANNHNHGRTITGKGPQMA</sequence>
<protein>
    <submittedName>
        <fullName evidence="3">SPW repeat protein</fullName>
    </submittedName>
</protein>
<feature type="transmembrane region" description="Helical" evidence="1">
    <location>
        <begin position="93"/>
        <end position="111"/>
    </location>
</feature>
<keyword evidence="1" id="KW-0812">Transmembrane</keyword>
<feature type="transmembrane region" description="Helical" evidence="1">
    <location>
        <begin position="33"/>
        <end position="57"/>
    </location>
</feature>
<name>A0ABP8I3C6_9BACT</name>
<evidence type="ECO:0000256" key="1">
    <source>
        <dbReference type="SAM" id="Phobius"/>
    </source>
</evidence>
<accession>A0ABP8I3C6</accession>
<reference evidence="4" key="1">
    <citation type="journal article" date="2019" name="Int. J. Syst. Evol. Microbiol.">
        <title>The Global Catalogue of Microorganisms (GCM) 10K type strain sequencing project: providing services to taxonomists for standard genome sequencing and annotation.</title>
        <authorList>
            <consortium name="The Broad Institute Genomics Platform"/>
            <consortium name="The Broad Institute Genome Sequencing Center for Infectious Disease"/>
            <person name="Wu L."/>
            <person name="Ma J."/>
        </authorList>
    </citation>
    <scope>NUCLEOTIDE SEQUENCE [LARGE SCALE GENOMIC DNA]</scope>
    <source>
        <strain evidence="4">JCM 17923</strain>
    </source>
</reference>
<evidence type="ECO:0000259" key="2">
    <source>
        <dbReference type="Pfam" id="PF03779"/>
    </source>
</evidence>
<feature type="domain" description="SPW repeat-containing integral membrane" evidence="2">
    <location>
        <begin position="9"/>
        <end position="106"/>
    </location>
</feature>